<accession>A0A0A9HMF7</accession>
<protein>
    <submittedName>
        <fullName evidence="1">Uncharacterized protein</fullName>
    </submittedName>
</protein>
<sequence length="54" mass="6535">MSSHFYRRYVFAVERMIGTASGLPTFLQLWIPQQQHQEPKKRHLTSLWKYSLLQ</sequence>
<reference evidence="1" key="1">
    <citation type="submission" date="2014-09" db="EMBL/GenBank/DDBJ databases">
        <authorList>
            <person name="Magalhaes I.L.F."/>
            <person name="Oliveira U."/>
            <person name="Santos F.R."/>
            <person name="Vidigal T.H.D.A."/>
            <person name="Brescovit A.D."/>
            <person name="Santos A.J."/>
        </authorList>
    </citation>
    <scope>NUCLEOTIDE SEQUENCE</scope>
    <source>
        <tissue evidence="1">Shoot tissue taken approximately 20 cm above the soil surface</tissue>
    </source>
</reference>
<organism evidence="1">
    <name type="scientific">Arundo donax</name>
    <name type="common">Giant reed</name>
    <name type="synonym">Donax arundinaceus</name>
    <dbReference type="NCBI Taxonomy" id="35708"/>
    <lineage>
        <taxon>Eukaryota</taxon>
        <taxon>Viridiplantae</taxon>
        <taxon>Streptophyta</taxon>
        <taxon>Embryophyta</taxon>
        <taxon>Tracheophyta</taxon>
        <taxon>Spermatophyta</taxon>
        <taxon>Magnoliopsida</taxon>
        <taxon>Liliopsida</taxon>
        <taxon>Poales</taxon>
        <taxon>Poaceae</taxon>
        <taxon>PACMAD clade</taxon>
        <taxon>Arundinoideae</taxon>
        <taxon>Arundineae</taxon>
        <taxon>Arundo</taxon>
    </lineage>
</organism>
<dbReference type="AlphaFoldDB" id="A0A0A9HMF7"/>
<name>A0A0A9HMF7_ARUDO</name>
<evidence type="ECO:0000313" key="1">
    <source>
        <dbReference type="EMBL" id="JAE36036.1"/>
    </source>
</evidence>
<proteinExistence type="predicted"/>
<dbReference type="EMBL" id="GBRH01161860">
    <property type="protein sequence ID" value="JAE36036.1"/>
    <property type="molecule type" value="Transcribed_RNA"/>
</dbReference>
<reference evidence="1" key="2">
    <citation type="journal article" date="2015" name="Data Brief">
        <title>Shoot transcriptome of the giant reed, Arundo donax.</title>
        <authorList>
            <person name="Barrero R.A."/>
            <person name="Guerrero F.D."/>
            <person name="Moolhuijzen P."/>
            <person name="Goolsby J.A."/>
            <person name="Tidwell J."/>
            <person name="Bellgard S.E."/>
            <person name="Bellgard M.I."/>
        </authorList>
    </citation>
    <scope>NUCLEOTIDE SEQUENCE</scope>
    <source>
        <tissue evidence="1">Shoot tissue taken approximately 20 cm above the soil surface</tissue>
    </source>
</reference>